<dbReference type="InterPro" id="IPR051784">
    <property type="entry name" value="Nod_factor_ABC_transporter"/>
</dbReference>
<sequence length="300" mass="31834">MSTTETERAVEQRATGNSFSVDVWITLKRWLRKTRRNPFVIFGALITPIILLVLFSQLFGQITGDALRGAIGADVSYVTYLTPAVVILMAMEAAGNSGIGLVDDMESGMFEKVLASPTHRGAIFLGKALSDMVLIIVQTVMTLGLGYVVLWIDSGGSFGTYIQTGLLGVLGIIAIVIVFSLAFTAFSNIAALVTQDSESTSVLVNLLPYPLVFMSNAFLPISVLPEWMQAVATVNPVTYGVGAARALIFGQDMLTVLDVTAFAGIWNTIVPAVVVLGVLDLVVGGIAVALLRRVSSSQAS</sequence>
<evidence type="ECO:0000256" key="1">
    <source>
        <dbReference type="ARBA" id="ARBA00004141"/>
    </source>
</evidence>
<proteinExistence type="predicted"/>
<dbReference type="PROSITE" id="PS51012">
    <property type="entry name" value="ABC_TM2"/>
    <property type="match status" value="1"/>
</dbReference>
<feature type="transmembrane region" description="Helical" evidence="5">
    <location>
        <begin position="39"/>
        <end position="60"/>
    </location>
</feature>
<dbReference type="GO" id="GO:0140359">
    <property type="term" value="F:ABC-type transporter activity"/>
    <property type="evidence" value="ECO:0007669"/>
    <property type="project" value="InterPro"/>
</dbReference>
<evidence type="ECO:0000256" key="2">
    <source>
        <dbReference type="ARBA" id="ARBA00022692"/>
    </source>
</evidence>
<dbReference type="KEGG" id="haad:MW046_15975"/>
<evidence type="ECO:0000256" key="5">
    <source>
        <dbReference type="SAM" id="Phobius"/>
    </source>
</evidence>
<dbReference type="PIRSF" id="PIRSF006648">
    <property type="entry name" value="DrrB"/>
    <property type="match status" value="1"/>
</dbReference>
<dbReference type="GO" id="GO:0043190">
    <property type="term" value="C:ATP-binding cassette (ABC) transporter complex"/>
    <property type="evidence" value="ECO:0007669"/>
    <property type="project" value="InterPro"/>
</dbReference>
<evidence type="ECO:0000313" key="8">
    <source>
        <dbReference type="Proteomes" id="UP000831768"/>
    </source>
</evidence>
<feature type="transmembrane region" description="Helical" evidence="5">
    <location>
        <begin position="132"/>
        <end position="152"/>
    </location>
</feature>
<dbReference type="PANTHER" id="PTHR43229:SF2">
    <property type="entry name" value="NODULATION PROTEIN J"/>
    <property type="match status" value="1"/>
</dbReference>
<name>A0A8U0A8R5_9EURY</name>
<dbReference type="GeneID" id="71929576"/>
<comment type="subcellular location">
    <subcellularLocation>
        <location evidence="1">Membrane</location>
        <topology evidence="1">Multi-pass membrane protein</topology>
    </subcellularLocation>
</comment>
<dbReference type="PANTHER" id="PTHR43229">
    <property type="entry name" value="NODULATION PROTEIN J"/>
    <property type="match status" value="1"/>
</dbReference>
<dbReference type="Proteomes" id="UP000831768">
    <property type="component" value="Plasmid unnamed2"/>
</dbReference>
<feature type="transmembrane region" description="Helical" evidence="5">
    <location>
        <begin position="164"/>
        <end position="190"/>
    </location>
</feature>
<reference evidence="7" key="1">
    <citation type="submission" date="2022-04" db="EMBL/GenBank/DDBJ databases">
        <title>Halocatena sp. nov., isolated from a salt lake.</title>
        <authorList>
            <person name="Cui H.-L."/>
        </authorList>
    </citation>
    <scope>NUCLEOTIDE SEQUENCE</scope>
    <source>
        <strain evidence="7">AD-1</strain>
        <plasmid evidence="7">unnamed2</plasmid>
    </source>
</reference>
<keyword evidence="3 5" id="KW-1133">Transmembrane helix</keyword>
<keyword evidence="8" id="KW-1185">Reference proteome</keyword>
<dbReference type="InterPro" id="IPR013525">
    <property type="entry name" value="ABC2_TM"/>
</dbReference>
<feature type="transmembrane region" description="Helical" evidence="5">
    <location>
        <begin position="80"/>
        <end position="102"/>
    </location>
</feature>
<dbReference type="InterPro" id="IPR000412">
    <property type="entry name" value="ABC_2_transport"/>
</dbReference>
<evidence type="ECO:0000259" key="6">
    <source>
        <dbReference type="PROSITE" id="PS51012"/>
    </source>
</evidence>
<feature type="transmembrane region" description="Helical" evidence="5">
    <location>
        <begin position="202"/>
        <end position="221"/>
    </location>
</feature>
<evidence type="ECO:0000256" key="4">
    <source>
        <dbReference type="ARBA" id="ARBA00023136"/>
    </source>
</evidence>
<accession>A0A8U0A8R5</accession>
<dbReference type="EMBL" id="CP096021">
    <property type="protein sequence ID" value="UPM44878.1"/>
    <property type="molecule type" value="Genomic_DNA"/>
</dbReference>
<evidence type="ECO:0000313" key="7">
    <source>
        <dbReference type="EMBL" id="UPM44878.1"/>
    </source>
</evidence>
<dbReference type="InterPro" id="IPR047817">
    <property type="entry name" value="ABC2_TM_bact-type"/>
</dbReference>
<keyword evidence="4 5" id="KW-0472">Membrane</keyword>
<organism evidence="7 8">
    <name type="scientific">Halocatena salina</name>
    <dbReference type="NCBI Taxonomy" id="2934340"/>
    <lineage>
        <taxon>Archaea</taxon>
        <taxon>Methanobacteriati</taxon>
        <taxon>Methanobacteriota</taxon>
        <taxon>Stenosarchaea group</taxon>
        <taxon>Halobacteria</taxon>
        <taxon>Halobacteriales</taxon>
        <taxon>Natronomonadaceae</taxon>
        <taxon>Halocatena</taxon>
    </lineage>
</organism>
<gene>
    <name evidence="7" type="ORF">MW046_15975</name>
</gene>
<keyword evidence="2 5" id="KW-0812">Transmembrane</keyword>
<dbReference type="RefSeq" id="WP_247995532.1">
    <property type="nucleotide sequence ID" value="NZ_CP096021.1"/>
</dbReference>
<dbReference type="AlphaFoldDB" id="A0A8U0A8R5"/>
<keyword evidence="7" id="KW-0614">Plasmid</keyword>
<feature type="domain" description="ABC transmembrane type-2" evidence="6">
    <location>
        <begin position="39"/>
        <end position="294"/>
    </location>
</feature>
<geneLocation type="plasmid" evidence="7 8">
    <name>unnamed2</name>
</geneLocation>
<protein>
    <submittedName>
        <fullName evidence="7">ABC transporter permease</fullName>
    </submittedName>
</protein>
<dbReference type="Pfam" id="PF01061">
    <property type="entry name" value="ABC2_membrane"/>
    <property type="match status" value="1"/>
</dbReference>
<feature type="transmembrane region" description="Helical" evidence="5">
    <location>
        <begin position="269"/>
        <end position="291"/>
    </location>
</feature>
<evidence type="ECO:0000256" key="3">
    <source>
        <dbReference type="ARBA" id="ARBA00022989"/>
    </source>
</evidence>